<evidence type="ECO:0000256" key="6">
    <source>
        <dbReference type="ARBA" id="ARBA00022692"/>
    </source>
</evidence>
<keyword evidence="7 9" id="KW-1133">Transmembrane helix</keyword>
<evidence type="ECO:0000256" key="2">
    <source>
        <dbReference type="ARBA" id="ARBA00009474"/>
    </source>
</evidence>
<keyword evidence="6 9" id="KW-0812">Transmembrane</keyword>
<name>A0ABS5I0P2_9GAMM</name>
<accession>A0ABS5I0P2</accession>
<dbReference type="NCBIfam" id="NF002493">
    <property type="entry name" value="PRK01816.1"/>
    <property type="match status" value="1"/>
</dbReference>
<dbReference type="EMBL" id="JAAIKR010000001">
    <property type="protein sequence ID" value="MBR9726955.1"/>
    <property type="molecule type" value="Genomic_DNA"/>
</dbReference>
<dbReference type="Pfam" id="PF04217">
    <property type="entry name" value="DUF412"/>
    <property type="match status" value="1"/>
</dbReference>
<evidence type="ECO:0000256" key="7">
    <source>
        <dbReference type="ARBA" id="ARBA00022989"/>
    </source>
</evidence>
<evidence type="ECO:0000256" key="4">
    <source>
        <dbReference type="ARBA" id="ARBA00022475"/>
    </source>
</evidence>
<feature type="transmembrane region" description="Helical" evidence="9">
    <location>
        <begin position="27"/>
        <end position="48"/>
    </location>
</feature>
<evidence type="ECO:0000256" key="1">
    <source>
        <dbReference type="ARBA" id="ARBA00004429"/>
    </source>
</evidence>
<organism evidence="10 11">
    <name type="scientific">Shewanella intestini</name>
    <dbReference type="NCBI Taxonomy" id="2017544"/>
    <lineage>
        <taxon>Bacteria</taxon>
        <taxon>Pseudomonadati</taxon>
        <taxon>Pseudomonadota</taxon>
        <taxon>Gammaproteobacteria</taxon>
        <taxon>Alteromonadales</taxon>
        <taxon>Shewanellaceae</taxon>
        <taxon>Shewanella</taxon>
    </lineage>
</organism>
<sequence length="132" mass="15025">MKIWPMVKQISFYFPEYRVIKATRLSIVAMPVIALLTVIIQTSVLSVAFLPQSIAMGLFFISIPIQGFVWLGWRASHPLPLSLFDWTNKLSQQLVVQGVACPPLTSKACYMDMANILKLAFERLDNSYWDDI</sequence>
<proteinExistence type="inferred from homology"/>
<keyword evidence="8 9" id="KW-0472">Membrane</keyword>
<comment type="subcellular location">
    <subcellularLocation>
        <location evidence="1">Cell inner membrane</location>
        <topology evidence="1">Multi-pass membrane protein</topology>
    </subcellularLocation>
</comment>
<keyword evidence="4" id="KW-1003">Cell membrane</keyword>
<dbReference type="Proteomes" id="UP000811844">
    <property type="component" value="Unassembled WGS sequence"/>
</dbReference>
<evidence type="ECO:0000313" key="11">
    <source>
        <dbReference type="Proteomes" id="UP000811844"/>
    </source>
</evidence>
<evidence type="ECO:0000256" key="8">
    <source>
        <dbReference type="ARBA" id="ARBA00023136"/>
    </source>
</evidence>
<gene>
    <name evidence="10" type="ORF">G3R48_02970</name>
</gene>
<comment type="similarity">
    <text evidence="2">Belongs to the UPF0208 family.</text>
</comment>
<evidence type="ECO:0000313" key="10">
    <source>
        <dbReference type="EMBL" id="MBR9726955.1"/>
    </source>
</evidence>
<dbReference type="InterPro" id="IPR007334">
    <property type="entry name" value="UPF0208"/>
</dbReference>
<reference evidence="10 11" key="1">
    <citation type="submission" date="2020-02" db="EMBL/GenBank/DDBJ databases">
        <title>Shewanella WXL01 sp. nov., a marine bacterium isolated from green algae in Luhuitou Fringing Reef (Northern South China Sea).</title>
        <authorList>
            <person name="Wang X."/>
        </authorList>
    </citation>
    <scope>NUCLEOTIDE SEQUENCE [LARGE SCALE GENOMIC DNA]</scope>
    <source>
        <strain evidence="10 11">MCCC 1A01895</strain>
    </source>
</reference>
<comment type="caution">
    <text evidence="10">The sequence shown here is derived from an EMBL/GenBank/DDBJ whole genome shotgun (WGS) entry which is preliminary data.</text>
</comment>
<keyword evidence="11" id="KW-1185">Reference proteome</keyword>
<evidence type="ECO:0000256" key="5">
    <source>
        <dbReference type="ARBA" id="ARBA00022519"/>
    </source>
</evidence>
<evidence type="ECO:0000256" key="3">
    <source>
        <dbReference type="ARBA" id="ARBA00018831"/>
    </source>
</evidence>
<evidence type="ECO:0000256" key="9">
    <source>
        <dbReference type="SAM" id="Phobius"/>
    </source>
</evidence>
<feature type="transmembrane region" description="Helical" evidence="9">
    <location>
        <begin position="54"/>
        <end position="73"/>
    </location>
</feature>
<protein>
    <recommendedName>
        <fullName evidence="3">UPF0208 membrane protein YfbV</fullName>
    </recommendedName>
</protein>
<keyword evidence="5" id="KW-0997">Cell inner membrane</keyword>